<feature type="chain" id="PRO_5045511785" description="DUF2155 domain-containing protein" evidence="1">
    <location>
        <begin position="24"/>
        <end position="196"/>
    </location>
</feature>
<keyword evidence="3" id="KW-1185">Reference proteome</keyword>
<evidence type="ECO:0000313" key="3">
    <source>
        <dbReference type="Proteomes" id="UP001499910"/>
    </source>
</evidence>
<dbReference type="EMBL" id="BAABHW010000001">
    <property type="protein sequence ID" value="GAA5067414.1"/>
    <property type="molecule type" value="Genomic_DNA"/>
</dbReference>
<comment type="caution">
    <text evidence="2">The sequence shown here is derived from an EMBL/GenBank/DDBJ whole genome shotgun (WGS) entry which is preliminary data.</text>
</comment>
<evidence type="ECO:0008006" key="4">
    <source>
        <dbReference type="Google" id="ProtNLM"/>
    </source>
</evidence>
<reference evidence="3" key="1">
    <citation type="journal article" date="2019" name="Int. J. Syst. Evol. Microbiol.">
        <title>The Global Catalogue of Microorganisms (GCM) 10K type strain sequencing project: providing services to taxonomists for standard genome sequencing and annotation.</title>
        <authorList>
            <consortium name="The Broad Institute Genomics Platform"/>
            <consortium name="The Broad Institute Genome Sequencing Center for Infectious Disease"/>
            <person name="Wu L."/>
            <person name="Ma J."/>
        </authorList>
    </citation>
    <scope>NUCLEOTIDE SEQUENCE [LARGE SCALE GENOMIC DNA]</scope>
    <source>
        <strain evidence="3">JCM 18015</strain>
    </source>
</reference>
<gene>
    <name evidence="2" type="ORF">GCM10023209_07070</name>
</gene>
<evidence type="ECO:0000313" key="2">
    <source>
        <dbReference type="EMBL" id="GAA5067414.1"/>
    </source>
</evidence>
<name>A0ABP9L0N2_9RHOB</name>
<sequence>MMRRAAAAAALGLCIAIAAPLGAQQFDNFGDDPFEGFQLPNPDGLVIEGLGEEDNQTGEIIIQPLGENGVMLEDGIEGGAVLQTFPGVTGPVTSVSQPETDSASRVTLRALDRMRGSPTDLDLAMGETVLFGRIAIRVLDCRYPVDNPSSDAFAYVQVVDSAGSELFDGWMIASSPALNALEHARYDVWVLNCSTS</sequence>
<dbReference type="InterPro" id="IPR019225">
    <property type="entry name" value="DUF2155"/>
</dbReference>
<dbReference type="RefSeq" id="WP_259546640.1">
    <property type="nucleotide sequence ID" value="NZ_BAABHW010000001.1"/>
</dbReference>
<accession>A0ABP9L0N2</accession>
<dbReference type="Proteomes" id="UP001499910">
    <property type="component" value="Unassembled WGS sequence"/>
</dbReference>
<protein>
    <recommendedName>
        <fullName evidence="4">DUF2155 domain-containing protein</fullName>
    </recommendedName>
</protein>
<feature type="signal peptide" evidence="1">
    <location>
        <begin position="1"/>
        <end position="23"/>
    </location>
</feature>
<proteinExistence type="predicted"/>
<dbReference type="Pfam" id="PF09923">
    <property type="entry name" value="DUF2155"/>
    <property type="match status" value="1"/>
</dbReference>
<evidence type="ECO:0000256" key="1">
    <source>
        <dbReference type="SAM" id="SignalP"/>
    </source>
</evidence>
<keyword evidence="1" id="KW-0732">Signal</keyword>
<organism evidence="2 3">
    <name type="scientific">[Roseibacterium] beibuensis</name>
    <dbReference type="NCBI Taxonomy" id="1193142"/>
    <lineage>
        <taxon>Bacteria</taxon>
        <taxon>Pseudomonadati</taxon>
        <taxon>Pseudomonadota</taxon>
        <taxon>Alphaproteobacteria</taxon>
        <taxon>Rhodobacterales</taxon>
        <taxon>Roseobacteraceae</taxon>
        <taxon>Roseicyclus</taxon>
    </lineage>
</organism>